<name>A0ABQ6JDD0_9ACTN</name>
<gene>
    <name evidence="2" type="ORF">GCM10025868_14080</name>
</gene>
<proteinExistence type="predicted"/>
<evidence type="ECO:0000313" key="2">
    <source>
        <dbReference type="EMBL" id="GMA86158.1"/>
    </source>
</evidence>
<dbReference type="EMBL" id="BSUZ01000001">
    <property type="protein sequence ID" value="GMA86158.1"/>
    <property type="molecule type" value="Genomic_DNA"/>
</dbReference>
<feature type="compositionally biased region" description="Basic residues" evidence="1">
    <location>
        <begin position="204"/>
        <end position="220"/>
    </location>
</feature>
<feature type="compositionally biased region" description="Low complexity" evidence="1">
    <location>
        <begin position="143"/>
        <end position="159"/>
    </location>
</feature>
<organism evidence="2 3">
    <name type="scientific">Angustibacter aerolatus</name>
    <dbReference type="NCBI Taxonomy" id="1162965"/>
    <lineage>
        <taxon>Bacteria</taxon>
        <taxon>Bacillati</taxon>
        <taxon>Actinomycetota</taxon>
        <taxon>Actinomycetes</taxon>
        <taxon>Kineosporiales</taxon>
        <taxon>Kineosporiaceae</taxon>
    </lineage>
</organism>
<comment type="caution">
    <text evidence="2">The sequence shown here is derived from an EMBL/GenBank/DDBJ whole genome shotgun (WGS) entry which is preliminary data.</text>
</comment>
<feature type="region of interest" description="Disordered" evidence="1">
    <location>
        <begin position="136"/>
        <end position="233"/>
    </location>
</feature>
<dbReference type="Proteomes" id="UP001157017">
    <property type="component" value="Unassembled WGS sequence"/>
</dbReference>
<keyword evidence="3" id="KW-1185">Reference proteome</keyword>
<reference evidence="3" key="1">
    <citation type="journal article" date="2019" name="Int. J. Syst. Evol. Microbiol.">
        <title>The Global Catalogue of Microorganisms (GCM) 10K type strain sequencing project: providing services to taxonomists for standard genome sequencing and annotation.</title>
        <authorList>
            <consortium name="The Broad Institute Genomics Platform"/>
            <consortium name="The Broad Institute Genome Sequencing Center for Infectious Disease"/>
            <person name="Wu L."/>
            <person name="Ma J."/>
        </authorList>
    </citation>
    <scope>NUCLEOTIDE SEQUENCE [LARGE SCALE GENOMIC DNA]</scope>
    <source>
        <strain evidence="3">NBRC 108730</strain>
    </source>
</reference>
<evidence type="ECO:0008006" key="4">
    <source>
        <dbReference type="Google" id="ProtNLM"/>
    </source>
</evidence>
<protein>
    <recommendedName>
        <fullName evidence="4">DUF222 domain-containing protein</fullName>
    </recommendedName>
</protein>
<feature type="compositionally biased region" description="Basic and acidic residues" evidence="1">
    <location>
        <begin position="221"/>
        <end position="233"/>
    </location>
</feature>
<evidence type="ECO:0000256" key="1">
    <source>
        <dbReference type="SAM" id="MobiDB-lite"/>
    </source>
</evidence>
<feature type="compositionally biased region" description="Low complexity" evidence="1">
    <location>
        <begin position="183"/>
        <end position="192"/>
    </location>
</feature>
<sequence length="233" mass="25337">MASYRDRPGPAAALRPMLLFFAEDREGSRAEIARLLQHPDEWVRAAARTMRIAMSENDGDVETWRADVERAVREWTDVGDRWGLASALTSRGSLRVLDGDLLGAVADLEAAQTNRRLLGSSDDDVRLEMRLAEPVPAQRRPARCGAAPGGRPRPAVVAGRVRHDARRPRRRAGLPDGARGRRAAAVAGGARRAAGEPRRPAAAPRRRGRAERVPGARHGRRLGDGVGERPRAG</sequence>
<evidence type="ECO:0000313" key="3">
    <source>
        <dbReference type="Proteomes" id="UP001157017"/>
    </source>
</evidence>
<accession>A0ABQ6JDD0</accession>
<feature type="compositionally biased region" description="Basic residues" evidence="1">
    <location>
        <begin position="163"/>
        <end position="172"/>
    </location>
</feature>